<proteinExistence type="predicted"/>
<organism evidence="4 5">
    <name type="scientific">Bilophila wadsworthia (strain 3_1_6)</name>
    <dbReference type="NCBI Taxonomy" id="563192"/>
    <lineage>
        <taxon>Bacteria</taxon>
        <taxon>Pseudomonadati</taxon>
        <taxon>Thermodesulfobacteriota</taxon>
        <taxon>Desulfovibrionia</taxon>
        <taxon>Desulfovibrionales</taxon>
        <taxon>Desulfovibrionaceae</taxon>
        <taxon>Bilophila</taxon>
    </lineage>
</organism>
<sequence>MTYYAINGSPRKTHNTATILNKALEGVKAADPQAQTELIHLYSHDFSGCVSCFECKRLDGKSYGKCAVRDGLTPILERLADADGIIFGSPVYFHSITGKMRMFFERLLFQYFVYDADYSALSPKRMPTAFVYTMNVPYQVMLESHYTESFQSMESFIQRVFSKPETLYVNDTYQFSDYSKYKADRFSETDKARHREQQFPIDCQKAFELGKALVKRNG</sequence>
<reference evidence="4 5" key="1">
    <citation type="submission" date="2010-10" db="EMBL/GenBank/DDBJ databases">
        <authorList>
            <consortium name="The Broad Institute Genome Sequencing Platform"/>
            <person name="Ward D."/>
            <person name="Earl A."/>
            <person name="Feldgarden M."/>
            <person name="Young S.K."/>
            <person name="Gargeya S."/>
            <person name="Zeng Q."/>
            <person name="Alvarado L."/>
            <person name="Berlin A."/>
            <person name="Bochicchio J."/>
            <person name="Chapman S.B."/>
            <person name="Chen Z."/>
            <person name="Freedman E."/>
            <person name="Gellesch M."/>
            <person name="Goldberg J."/>
            <person name="Griggs A."/>
            <person name="Gujja S."/>
            <person name="Heilman E."/>
            <person name="Heiman D."/>
            <person name="Howarth C."/>
            <person name="Mehta T."/>
            <person name="Neiman D."/>
            <person name="Pearson M."/>
            <person name="Roberts A."/>
            <person name="Saif S."/>
            <person name="Shea T."/>
            <person name="Shenoy N."/>
            <person name="Sisk P."/>
            <person name="Stolte C."/>
            <person name="Sykes S."/>
            <person name="White J."/>
            <person name="Yandava C."/>
            <person name="Allen-Vercoe E."/>
            <person name="Sibley C."/>
            <person name="Ambrose C.E."/>
            <person name="Strauss J."/>
            <person name="Daigneault M."/>
            <person name="Haas B."/>
            <person name="Nusbaum C."/>
            <person name="Birren B."/>
        </authorList>
    </citation>
    <scope>NUCLEOTIDE SEQUENCE [LARGE SCALE GENOMIC DNA]</scope>
    <source>
        <strain evidence="4 5">3_1_6</strain>
    </source>
</reference>
<dbReference type="Pfam" id="PF03358">
    <property type="entry name" value="FMN_red"/>
    <property type="match status" value="1"/>
</dbReference>
<dbReference type="STRING" id="563192.HMPREF0179_03498"/>
<evidence type="ECO:0000256" key="1">
    <source>
        <dbReference type="ARBA" id="ARBA00022630"/>
    </source>
</evidence>
<dbReference type="Proteomes" id="UP000006034">
    <property type="component" value="Unassembled WGS sequence"/>
</dbReference>
<evidence type="ECO:0000313" key="5">
    <source>
        <dbReference type="Proteomes" id="UP000006034"/>
    </source>
</evidence>
<evidence type="ECO:0000256" key="2">
    <source>
        <dbReference type="ARBA" id="ARBA00022643"/>
    </source>
</evidence>
<dbReference type="PANTHER" id="PTHR43278">
    <property type="entry name" value="NAD(P)H-DEPENDENT FMN-CONTAINING OXIDOREDUCTASE YWQN-RELATED"/>
    <property type="match status" value="1"/>
</dbReference>
<accession>E5YBC5</accession>
<dbReference type="HOGENOM" id="CLU_050993_2_0_7"/>
<keyword evidence="5" id="KW-1185">Reference proteome</keyword>
<dbReference type="OrthoDB" id="6398207at2"/>
<gene>
    <name evidence="4" type="ORF">HMPREF0179_03498</name>
</gene>
<dbReference type="RefSeq" id="WP_005030405.1">
    <property type="nucleotide sequence ID" value="NZ_KE150238.1"/>
</dbReference>
<comment type="caution">
    <text evidence="4">The sequence shown here is derived from an EMBL/GenBank/DDBJ whole genome shotgun (WGS) entry which is preliminary data.</text>
</comment>
<dbReference type="InterPro" id="IPR051796">
    <property type="entry name" value="ISF_SsuE-like"/>
</dbReference>
<reference evidence="4 5" key="2">
    <citation type="submission" date="2013-04" db="EMBL/GenBank/DDBJ databases">
        <title>The Genome Sequence of Bilophila wadsworthia 3_1_6.</title>
        <authorList>
            <consortium name="The Broad Institute Genomics Platform"/>
            <person name="Earl A."/>
            <person name="Ward D."/>
            <person name="Feldgarden M."/>
            <person name="Gevers D."/>
            <person name="Sibley C."/>
            <person name="Strauss J."/>
            <person name="Allen-Vercoe E."/>
            <person name="Walker B."/>
            <person name="Young S."/>
            <person name="Zeng Q."/>
            <person name="Gargeya S."/>
            <person name="Fitzgerald M."/>
            <person name="Haas B."/>
            <person name="Abouelleil A."/>
            <person name="Allen A.W."/>
            <person name="Alvarado L."/>
            <person name="Arachchi H.M."/>
            <person name="Berlin A.M."/>
            <person name="Chapman S.B."/>
            <person name="Gainer-Dewar J."/>
            <person name="Goldberg J."/>
            <person name="Griggs A."/>
            <person name="Gujja S."/>
            <person name="Hansen M."/>
            <person name="Howarth C."/>
            <person name="Imamovic A."/>
            <person name="Ireland A."/>
            <person name="Larimer J."/>
            <person name="McCowan C."/>
            <person name="Murphy C."/>
            <person name="Pearson M."/>
            <person name="Poon T.W."/>
            <person name="Priest M."/>
            <person name="Roberts A."/>
            <person name="Saif S."/>
            <person name="Shea T."/>
            <person name="Sisk P."/>
            <person name="Sykes S."/>
            <person name="Wortman J."/>
            <person name="Nusbaum C."/>
            <person name="Birren B."/>
        </authorList>
    </citation>
    <scope>NUCLEOTIDE SEQUENCE [LARGE SCALE GENOMIC DNA]</scope>
    <source>
        <strain evidence="4 5">3_1_6</strain>
    </source>
</reference>
<dbReference type="InterPro" id="IPR029039">
    <property type="entry name" value="Flavoprotein-like_sf"/>
</dbReference>
<evidence type="ECO:0000313" key="4">
    <source>
        <dbReference type="EMBL" id="EFV42698.1"/>
    </source>
</evidence>
<dbReference type="AlphaFoldDB" id="E5YBC5"/>
<dbReference type="Gene3D" id="3.40.50.360">
    <property type="match status" value="1"/>
</dbReference>
<feature type="domain" description="NADPH-dependent FMN reductase-like" evidence="3">
    <location>
        <begin position="2"/>
        <end position="109"/>
    </location>
</feature>
<dbReference type="EMBL" id="ADCP02000001">
    <property type="protein sequence ID" value="EFV42698.1"/>
    <property type="molecule type" value="Genomic_DNA"/>
</dbReference>
<keyword evidence="1" id="KW-0285">Flavoprotein</keyword>
<protein>
    <recommendedName>
        <fullName evidence="3">NADPH-dependent FMN reductase-like domain-containing protein</fullName>
    </recommendedName>
</protein>
<dbReference type="eggNOG" id="COG0655">
    <property type="taxonomic scope" value="Bacteria"/>
</dbReference>
<keyword evidence="2" id="KW-0288">FMN</keyword>
<dbReference type="PANTHER" id="PTHR43278:SF2">
    <property type="entry name" value="IRON-SULFUR FLAVOPROTEIN"/>
    <property type="match status" value="1"/>
</dbReference>
<evidence type="ECO:0000259" key="3">
    <source>
        <dbReference type="Pfam" id="PF03358"/>
    </source>
</evidence>
<dbReference type="InterPro" id="IPR005025">
    <property type="entry name" value="FMN_Rdtase-like_dom"/>
</dbReference>
<name>E5YBC5_BILW3</name>
<dbReference type="SUPFAM" id="SSF52218">
    <property type="entry name" value="Flavoproteins"/>
    <property type="match status" value="1"/>
</dbReference>
<dbReference type="GeneID" id="78084987"/>
<dbReference type="GO" id="GO:0016491">
    <property type="term" value="F:oxidoreductase activity"/>
    <property type="evidence" value="ECO:0007669"/>
    <property type="project" value="InterPro"/>
</dbReference>